<evidence type="ECO:0000256" key="1">
    <source>
        <dbReference type="SAM" id="SignalP"/>
    </source>
</evidence>
<name>A0A2H0BV89_9BACT</name>
<dbReference type="EMBL" id="PCSZ01000018">
    <property type="protein sequence ID" value="PIP60898.1"/>
    <property type="molecule type" value="Genomic_DNA"/>
</dbReference>
<evidence type="ECO:0000313" key="2">
    <source>
        <dbReference type="EMBL" id="PIP60898.1"/>
    </source>
</evidence>
<keyword evidence="1" id="KW-0732">Signal</keyword>
<feature type="chain" id="PRO_5013715363" description="Secreted protein" evidence="1">
    <location>
        <begin position="26"/>
        <end position="65"/>
    </location>
</feature>
<proteinExistence type="predicted"/>
<reference evidence="2 3" key="1">
    <citation type="submission" date="2017-09" db="EMBL/GenBank/DDBJ databases">
        <title>Depth-based differentiation of microbial function through sediment-hosted aquifers and enrichment of novel symbionts in the deep terrestrial subsurface.</title>
        <authorList>
            <person name="Probst A.J."/>
            <person name="Ladd B."/>
            <person name="Jarett J.K."/>
            <person name="Geller-Mcgrath D.E."/>
            <person name="Sieber C.M."/>
            <person name="Emerson J.B."/>
            <person name="Anantharaman K."/>
            <person name="Thomas B.C."/>
            <person name="Malmstrom R."/>
            <person name="Stieglmeier M."/>
            <person name="Klingl A."/>
            <person name="Woyke T."/>
            <person name="Ryan C.M."/>
            <person name="Banfield J.F."/>
        </authorList>
    </citation>
    <scope>NUCLEOTIDE SEQUENCE [LARGE SCALE GENOMIC DNA]</scope>
    <source>
        <strain evidence="2">CG22_combo_CG10-13_8_21_14_all_47_17</strain>
    </source>
</reference>
<feature type="non-terminal residue" evidence="2">
    <location>
        <position position="65"/>
    </location>
</feature>
<sequence length="65" mass="6718">MKKTMTKTFLILCCAFVALSNIATAQDAPPPVVTPNGATPCQASFQRELAALSETSGSCDQGNVA</sequence>
<evidence type="ECO:0000313" key="3">
    <source>
        <dbReference type="Proteomes" id="UP000231581"/>
    </source>
</evidence>
<evidence type="ECO:0008006" key="4">
    <source>
        <dbReference type="Google" id="ProtNLM"/>
    </source>
</evidence>
<protein>
    <recommendedName>
        <fullName evidence="4">Secreted protein</fullName>
    </recommendedName>
</protein>
<dbReference type="Proteomes" id="UP000231581">
    <property type="component" value="Unassembled WGS sequence"/>
</dbReference>
<accession>A0A2H0BV89</accession>
<organism evidence="2 3">
    <name type="scientific">Candidatus Uhrbacteria bacterium CG22_combo_CG10-13_8_21_14_all_47_17</name>
    <dbReference type="NCBI Taxonomy" id="1975041"/>
    <lineage>
        <taxon>Bacteria</taxon>
        <taxon>Candidatus Uhriibacteriota</taxon>
    </lineage>
</organism>
<gene>
    <name evidence="2" type="ORF">COX00_00640</name>
</gene>
<feature type="signal peptide" evidence="1">
    <location>
        <begin position="1"/>
        <end position="25"/>
    </location>
</feature>
<dbReference type="AlphaFoldDB" id="A0A2H0BV89"/>
<comment type="caution">
    <text evidence="2">The sequence shown here is derived from an EMBL/GenBank/DDBJ whole genome shotgun (WGS) entry which is preliminary data.</text>
</comment>